<dbReference type="InterPro" id="IPR006461">
    <property type="entry name" value="PLAC_motif_containing"/>
</dbReference>
<dbReference type="Pfam" id="PF00078">
    <property type="entry name" value="RVT_1"/>
    <property type="match status" value="1"/>
</dbReference>
<comment type="caution">
    <text evidence="3">The sequence shown here is derived from an EMBL/GenBank/DDBJ whole genome shotgun (WGS) entry which is preliminary data.</text>
</comment>
<feature type="compositionally biased region" description="Basic residues" evidence="1">
    <location>
        <begin position="877"/>
        <end position="887"/>
    </location>
</feature>
<feature type="compositionally biased region" description="Basic residues" evidence="1">
    <location>
        <begin position="631"/>
        <end position="648"/>
    </location>
</feature>
<feature type="region of interest" description="Disordered" evidence="1">
    <location>
        <begin position="583"/>
        <end position="793"/>
    </location>
</feature>
<evidence type="ECO:0000313" key="3">
    <source>
        <dbReference type="EMBL" id="KAG7585307.1"/>
    </source>
</evidence>
<dbReference type="InterPro" id="IPR044730">
    <property type="entry name" value="RNase_H-like_dom_plant"/>
</dbReference>
<sequence length="2272" mass="256484">MTKYSFWYDSWCSLGRLFDSLGQRGSIDMGITSHCSVSDALTTHRRRRHRVEILNKIEDELESLRLRTDVTGNDIPLWRKKNDAFKSKFYSKDTWHLIRQVKPKCSWYKGVWFPNSTPKHAFITWIAINNRLATGDRLINWNASSNGSCVLCGQGVETRDHLFFSCHYSSQVWSALARDMLGSNFTARWESLLPLLNAPSTPRLHLFVLRYVFQLTIYSIWRERNGRRHGDTPTPASKLTRLIDKNARNRLSTLAQSGSPVYEGCFTWFCPCVAFGRIAEILDKGETSEGLAGLMVVAMSSIGCGWYYASKYRAKLRHQYSLPEEPCADGAIHFFCCSCALSQEHRELKHRGLDPSLGWEGNIETGRSNSKTPPFVAQEKAKWVANPSSGRLRSPVRIPECNNQDLIIKNKLTLVGRITNTKVQNTKALVSYMLQFWNLEGRVAGRELGPGKFQFTFKSEEDLQLVLSWSPFHFKHWMFILQRWEPIISDSFPADILFWIRLEGVPQHYWTENALRAIGSDVGTVEVVDTDEVRIRVYVNALKPLEKQIPILLPTGETTLVNLEYERLEKHCFECFSLSHEKKDCNSRIPSSGRPASGRDTNQDNTLLRLEESKERQANRKERVRQESSHQRSRRFSPPRRSPQRSFRRRETNILRTPLRKRENQRSPDHRRGENRFQEDRSQRHRDQYSSSRGHEADWRRRKSPARHARHRSFQPAGSEPGREFQSTLRNSTSTKHLRPESRVTPPLPEALLPPPPPLPISRGEDQSVARSRRPALERISGGEQPSDLNPFAGLSSSLSGRLQEVNIQYLGDEDLEIPGRNIGLELGSCSAPDHPTLSHRLSIDQGEASEERRVPAIERLETGLTEVTVTIPAKQPKAKPKAKATSRRVVAGAGRPRGSKSPLQGTSSKKRNATRSKTVAARKRLCHDQGEEAGGQIPEEPPGIGGTLTVPRLREIRHDFSPNILFLMETKNQDEAVFNIFLSLGFINRFTVPPQGLSGGLALFWKEDVSIDVITSSQHYIDAKIVFQGISSFITFVYGAPQVDDRPQIWAEISALAAGREDAWLLTGDFNELLDNSEKVGGPVRPEGSFIPFRSFLSQNGLWDVQHSGNMLSWRGQRHSHFIMSRLDRALANISWSETYPSGRCRYLRFEGSDNRPLITYFDPSKVRGKGVFRFDRQLRGKEEIKQLISETWQVQETESLFSKFDRCRRKLILWSKEQLEIKFKDIKENQEALEAELSATTPNNTRIAALTAHLAAAYQEEEAFWRQRSRIQWLQEGDQNTGFFHAVTRGRKAQNHLSVIENEQGSELFEESQISEAVASYYDNLFKAASCSQLQVVEEALQPHISSSMNAKLIKLPTEKEIHEAVQSIHADKAPGPDGFSAGFYHSFWEIIGKGVVSEIRDFFESGNLNHRYNETHIRLIPKGPGPKKVSDYRPIALCSVHYKIIAKILSRRLQPLLPSLISQHQSAFVPGRAISDNVLITHEVLHFLRTSGAKVHCSMAVKTDMSKAYDRIKWPFLRAILMRLGFHDMWIKWVMECVSSVSYSFLINGSPKGSVSPSRGLRQGDPLSPYLFILCTEVLSGLCKKAQLHGSLPGVRVSRRSPLINHLLFADDTMFFSKTSVRSCETLLHILKRYEEASGQCINAAKSGTTFSAKTPPEVKVRVKRALGIEKEGGTGKYLGLPEHFGRRKKDIFTAIVDKVRQRSLSWSNRFLSGAGKIVLLKAVLSAMPSYAMSCFKLPMSLCKRLQSALTRFWWDDKPDKKKMAWVAWDKLSLSKEDGGLGFREIATFNDSLLAKIGWKLLKQPDCLLAQVLLGKYCHSSSFMESPIPASASHGWRGILESREVLRKGLGWVVGNGESISVWNSPWLSTSFPLLAMGPPTEAAQSLRVKDLLLPNSTSWNLEKIRLLVPQYEEDIRKLVLSKSPRPDRLRWLPVKAGIYSTKSGYSLSKRETEVSRLESFNWSSIVWKVTTSPKLKMFLWKVARNAMPVGSALSNRGLGEAEACKRCGASESAMHLFFHCPYATRVWELAPATFKPVCNEQTTVKELLVKARGMITLPPVGLGLSPLFPWLLWSLWKARNQLIFEDKSWPELDTLRKAITEARSWQEAKLLQPTKKAPPLKLHVAEVHPEAFQSFSDAAWAVSTSVCGLGWIIKDPLNAPLIHGSTSRPFVSSVLIAEALALKAAITAALAMGVSRLACHSDCQELTILLNTDSHVNELEGILSDIYSLKNGFASITFHFVPRKDNSEADALAKAGLNVCNVSSIDGA</sequence>
<gene>
    <name evidence="3" type="ORF">ISN45_Aa02g006700</name>
</gene>
<dbReference type="Pfam" id="PF03372">
    <property type="entry name" value="Exo_endo_phos"/>
    <property type="match status" value="1"/>
</dbReference>
<evidence type="ECO:0000256" key="1">
    <source>
        <dbReference type="SAM" id="MobiDB-lite"/>
    </source>
</evidence>
<evidence type="ECO:0000259" key="2">
    <source>
        <dbReference type="PROSITE" id="PS50878"/>
    </source>
</evidence>
<dbReference type="InterPro" id="IPR025836">
    <property type="entry name" value="Zn_knuckle_CX2CX4HX4C"/>
</dbReference>
<dbReference type="InterPro" id="IPR005135">
    <property type="entry name" value="Endo/exonuclease/phosphatase"/>
</dbReference>
<dbReference type="Proteomes" id="UP000694240">
    <property type="component" value="Chromosome 7"/>
</dbReference>
<dbReference type="Pfam" id="PF14392">
    <property type="entry name" value="zf-CCHC_4"/>
    <property type="match status" value="1"/>
</dbReference>
<dbReference type="Pfam" id="PF14111">
    <property type="entry name" value="DUF4283"/>
    <property type="match status" value="1"/>
</dbReference>
<dbReference type="EMBL" id="JAEFBK010000007">
    <property type="protein sequence ID" value="KAG7585307.1"/>
    <property type="molecule type" value="Genomic_DNA"/>
</dbReference>
<feature type="compositionally biased region" description="Low complexity" evidence="1">
    <location>
        <begin position="888"/>
        <end position="897"/>
    </location>
</feature>
<dbReference type="InterPro" id="IPR026960">
    <property type="entry name" value="RVT-Znf"/>
</dbReference>
<reference evidence="3 4" key="1">
    <citation type="submission" date="2020-12" db="EMBL/GenBank/DDBJ databases">
        <title>Concerted genomic and epigenomic changes stabilize Arabidopsis allopolyploids.</title>
        <authorList>
            <person name="Chen Z."/>
        </authorList>
    </citation>
    <scope>NUCLEOTIDE SEQUENCE [LARGE SCALE GENOMIC DNA]</scope>
    <source>
        <strain evidence="3">Allo738</strain>
        <tissue evidence="3">Leaf</tissue>
    </source>
</reference>
<dbReference type="Pfam" id="PF04749">
    <property type="entry name" value="PLAC8"/>
    <property type="match status" value="1"/>
</dbReference>
<dbReference type="InterPro" id="IPR002156">
    <property type="entry name" value="RNaseH_domain"/>
</dbReference>
<dbReference type="NCBIfam" id="TIGR01571">
    <property type="entry name" value="A_thal_Cys_rich"/>
    <property type="match status" value="1"/>
</dbReference>
<dbReference type="CDD" id="cd06222">
    <property type="entry name" value="RNase_H_like"/>
    <property type="match status" value="1"/>
</dbReference>
<dbReference type="Pfam" id="PF13966">
    <property type="entry name" value="zf-RVT"/>
    <property type="match status" value="2"/>
</dbReference>
<dbReference type="PROSITE" id="PS50878">
    <property type="entry name" value="RT_POL"/>
    <property type="match status" value="1"/>
</dbReference>
<feature type="compositionally biased region" description="Basic and acidic residues" evidence="1">
    <location>
        <begin position="609"/>
        <end position="630"/>
    </location>
</feature>
<dbReference type="PANTHER" id="PTHR33116">
    <property type="entry name" value="REVERSE TRANSCRIPTASE ZINC-BINDING DOMAIN-CONTAINING PROTEIN-RELATED-RELATED"/>
    <property type="match status" value="1"/>
</dbReference>
<feature type="region of interest" description="Disordered" evidence="1">
    <location>
        <begin position="873"/>
        <end position="949"/>
    </location>
</feature>
<keyword evidence="4" id="KW-1185">Reference proteome</keyword>
<feature type="compositionally biased region" description="Pro residues" evidence="1">
    <location>
        <begin position="746"/>
        <end position="760"/>
    </location>
</feature>
<dbReference type="InterPro" id="IPR000477">
    <property type="entry name" value="RT_dom"/>
</dbReference>
<dbReference type="Pfam" id="PF13456">
    <property type="entry name" value="RVT_3"/>
    <property type="match status" value="1"/>
</dbReference>
<accession>A0A8T2BD99</accession>
<organism evidence="3 4">
    <name type="scientific">Arabidopsis thaliana x Arabidopsis arenosa</name>
    <dbReference type="NCBI Taxonomy" id="1240361"/>
    <lineage>
        <taxon>Eukaryota</taxon>
        <taxon>Viridiplantae</taxon>
        <taxon>Streptophyta</taxon>
        <taxon>Embryophyta</taxon>
        <taxon>Tracheophyta</taxon>
        <taxon>Spermatophyta</taxon>
        <taxon>Magnoliopsida</taxon>
        <taxon>eudicotyledons</taxon>
        <taxon>Gunneridae</taxon>
        <taxon>Pentapetalae</taxon>
        <taxon>rosids</taxon>
        <taxon>malvids</taxon>
        <taxon>Brassicales</taxon>
        <taxon>Brassicaceae</taxon>
        <taxon>Camelineae</taxon>
        <taxon>Arabidopsis</taxon>
    </lineage>
</organism>
<feature type="domain" description="Reverse transcriptase" evidence="2">
    <location>
        <begin position="1404"/>
        <end position="1686"/>
    </location>
</feature>
<dbReference type="InterPro" id="IPR025558">
    <property type="entry name" value="DUF4283"/>
</dbReference>
<protein>
    <submittedName>
        <fullName evidence="3">Zinc knuckle CX2CX4HX4C</fullName>
    </submittedName>
</protein>
<feature type="compositionally biased region" description="Basic residues" evidence="1">
    <location>
        <begin position="909"/>
        <end position="926"/>
    </location>
</feature>
<proteinExistence type="predicted"/>
<dbReference type="CDD" id="cd01650">
    <property type="entry name" value="RT_nLTR_like"/>
    <property type="match status" value="1"/>
</dbReference>
<dbReference type="GO" id="GO:0004523">
    <property type="term" value="F:RNA-DNA hybrid ribonuclease activity"/>
    <property type="evidence" value="ECO:0007669"/>
    <property type="project" value="InterPro"/>
</dbReference>
<feature type="compositionally biased region" description="Basic and acidic residues" evidence="1">
    <location>
        <begin position="660"/>
        <end position="699"/>
    </location>
</feature>
<feature type="compositionally biased region" description="Polar residues" evidence="1">
    <location>
        <begin position="725"/>
        <end position="735"/>
    </location>
</feature>
<dbReference type="PANTHER" id="PTHR33116:SF86">
    <property type="entry name" value="REVERSE TRANSCRIPTASE DOMAIN-CONTAINING PROTEIN"/>
    <property type="match status" value="1"/>
</dbReference>
<name>A0A8T2BD99_9BRAS</name>
<feature type="compositionally biased region" description="Basic residues" evidence="1">
    <location>
        <begin position="700"/>
        <end position="713"/>
    </location>
</feature>
<evidence type="ECO:0000313" key="4">
    <source>
        <dbReference type="Proteomes" id="UP000694240"/>
    </source>
</evidence>
<dbReference type="GO" id="GO:0003676">
    <property type="term" value="F:nucleic acid binding"/>
    <property type="evidence" value="ECO:0007669"/>
    <property type="project" value="InterPro"/>
</dbReference>